<dbReference type="SUPFAM" id="SSF54909">
    <property type="entry name" value="Dimeric alpha+beta barrel"/>
    <property type="match status" value="1"/>
</dbReference>
<protein>
    <submittedName>
        <fullName evidence="6">AsnC family transcriptional regulator</fullName>
    </submittedName>
</protein>
<dbReference type="PANTHER" id="PTHR30154:SF34">
    <property type="entry name" value="TRANSCRIPTIONAL REGULATOR AZLB"/>
    <property type="match status" value="1"/>
</dbReference>
<dbReference type="InterPro" id="IPR019887">
    <property type="entry name" value="Tscrpt_reg_AsnC/Lrp_C"/>
</dbReference>
<reference evidence="6 7" key="1">
    <citation type="submission" date="2019-06" db="EMBL/GenBank/DDBJ databases">
        <title>Sequencing the genomes of 1000 actinobacteria strains.</title>
        <authorList>
            <person name="Klenk H.-P."/>
        </authorList>
    </citation>
    <scope>NUCLEOTIDE SEQUENCE [LARGE SCALE GENOMIC DNA]</scope>
    <source>
        <strain evidence="6 7">DSM 24083</strain>
    </source>
</reference>
<evidence type="ECO:0000259" key="5">
    <source>
        <dbReference type="Pfam" id="PF13404"/>
    </source>
</evidence>
<dbReference type="SMART" id="SM00344">
    <property type="entry name" value="HTH_ASNC"/>
    <property type="match status" value="1"/>
</dbReference>
<dbReference type="SUPFAM" id="SSF46785">
    <property type="entry name" value="Winged helix' DNA-binding domain"/>
    <property type="match status" value="1"/>
</dbReference>
<proteinExistence type="predicted"/>
<dbReference type="Gene3D" id="3.30.70.920">
    <property type="match status" value="1"/>
</dbReference>
<dbReference type="Pfam" id="PF13404">
    <property type="entry name" value="HTH_AsnC-type"/>
    <property type="match status" value="1"/>
</dbReference>
<comment type="caution">
    <text evidence="6">The sequence shown here is derived from an EMBL/GenBank/DDBJ whole genome shotgun (WGS) entry which is preliminary data.</text>
</comment>
<dbReference type="GO" id="GO:0005829">
    <property type="term" value="C:cytosol"/>
    <property type="evidence" value="ECO:0007669"/>
    <property type="project" value="TreeGrafter"/>
</dbReference>
<dbReference type="InterPro" id="IPR036390">
    <property type="entry name" value="WH_DNA-bd_sf"/>
</dbReference>
<feature type="domain" description="HTH asnC-type" evidence="5">
    <location>
        <begin position="10"/>
        <end position="50"/>
    </location>
</feature>
<dbReference type="InterPro" id="IPR019888">
    <property type="entry name" value="Tscrpt_reg_AsnC-like"/>
</dbReference>
<sequence length="160" mass="17873">MATSRSKRELDGLDAEILLALVEDPDATTVSLAQRLSVSRNTIQSRLQKLNDGVLESFQRRITPRALGYEVTAFMNASIRQGYDKQTMKALSEIPEIVEIYATTGDADLRLTIAATSPEDLYRVNQLILDISGIVRTSTAVVLREFLGYRTKPLLERITE</sequence>
<dbReference type="AlphaFoldDB" id="A0A543AMW6"/>
<evidence type="ECO:0000259" key="4">
    <source>
        <dbReference type="Pfam" id="PF01037"/>
    </source>
</evidence>
<keyword evidence="7" id="KW-1185">Reference proteome</keyword>
<dbReference type="RefSeq" id="WP_141864162.1">
    <property type="nucleotide sequence ID" value="NZ_BAABAN010000017.1"/>
</dbReference>
<dbReference type="GO" id="GO:0043200">
    <property type="term" value="P:response to amino acid"/>
    <property type="evidence" value="ECO:0007669"/>
    <property type="project" value="TreeGrafter"/>
</dbReference>
<dbReference type="Pfam" id="PF01037">
    <property type="entry name" value="AsnC_trans_reg"/>
    <property type="match status" value="1"/>
</dbReference>
<name>A0A543AMW6_9MICC</name>
<evidence type="ECO:0000313" key="6">
    <source>
        <dbReference type="EMBL" id="TQL73895.1"/>
    </source>
</evidence>
<dbReference type="InterPro" id="IPR000485">
    <property type="entry name" value="AsnC-type_HTH_dom"/>
</dbReference>
<evidence type="ECO:0000313" key="7">
    <source>
        <dbReference type="Proteomes" id="UP000319746"/>
    </source>
</evidence>
<dbReference type="PANTHER" id="PTHR30154">
    <property type="entry name" value="LEUCINE-RESPONSIVE REGULATORY PROTEIN"/>
    <property type="match status" value="1"/>
</dbReference>
<dbReference type="GO" id="GO:0043565">
    <property type="term" value="F:sequence-specific DNA binding"/>
    <property type="evidence" value="ECO:0007669"/>
    <property type="project" value="InterPro"/>
</dbReference>
<dbReference type="EMBL" id="VFOU01000001">
    <property type="protein sequence ID" value="TQL73895.1"/>
    <property type="molecule type" value="Genomic_DNA"/>
</dbReference>
<dbReference type="InterPro" id="IPR036388">
    <property type="entry name" value="WH-like_DNA-bd_sf"/>
</dbReference>
<gene>
    <name evidence="6" type="ORF">FB556_0344</name>
</gene>
<organism evidence="6 7">
    <name type="scientific">Enteractinococcus coprophilus</name>
    <dbReference type="NCBI Taxonomy" id="1027633"/>
    <lineage>
        <taxon>Bacteria</taxon>
        <taxon>Bacillati</taxon>
        <taxon>Actinomycetota</taxon>
        <taxon>Actinomycetes</taxon>
        <taxon>Micrococcales</taxon>
        <taxon>Micrococcaceae</taxon>
    </lineage>
</organism>
<dbReference type="InterPro" id="IPR011008">
    <property type="entry name" value="Dimeric_a/b-barrel"/>
</dbReference>
<keyword evidence="3" id="KW-0804">Transcription</keyword>
<evidence type="ECO:0000256" key="1">
    <source>
        <dbReference type="ARBA" id="ARBA00023015"/>
    </source>
</evidence>
<evidence type="ECO:0000256" key="3">
    <source>
        <dbReference type="ARBA" id="ARBA00023163"/>
    </source>
</evidence>
<feature type="domain" description="Transcription regulator AsnC/Lrp ligand binding" evidence="4">
    <location>
        <begin position="85"/>
        <end position="145"/>
    </location>
</feature>
<dbReference type="OrthoDB" id="9809462at2"/>
<dbReference type="Gene3D" id="1.10.10.10">
    <property type="entry name" value="Winged helix-like DNA-binding domain superfamily/Winged helix DNA-binding domain"/>
    <property type="match status" value="1"/>
</dbReference>
<dbReference type="Proteomes" id="UP000319746">
    <property type="component" value="Unassembled WGS sequence"/>
</dbReference>
<keyword evidence="1" id="KW-0805">Transcription regulation</keyword>
<keyword evidence="2" id="KW-0238">DNA-binding</keyword>
<accession>A0A543AMW6</accession>
<evidence type="ECO:0000256" key="2">
    <source>
        <dbReference type="ARBA" id="ARBA00023125"/>
    </source>
</evidence>